<dbReference type="Proteomes" id="UP000030848">
    <property type="component" value="Unassembled WGS sequence"/>
</dbReference>
<dbReference type="AlphaFoldDB" id="A0A837D879"/>
<name>A0A837D879_9PSEU</name>
<proteinExistence type="predicted"/>
<dbReference type="EMBL" id="JRZE01000004">
    <property type="protein sequence ID" value="KHF43847.1"/>
    <property type="molecule type" value="Genomic_DNA"/>
</dbReference>
<sequence>MTLGQYRTWHRPMLACAASMAVMTVVSAIGLVVDDRSIVGAPAWLKPFKFAVSITVYCITWAWLVSLIRTRRRLAHRVSNALVGVLTLEYTLIVIQVIRGTTSHFNFTTPFNAGLVTLMGISISFLWVGTLVLTLLLLRTPITDAADRWAMRSGALVSLVGLGLGGLMLSPTDEQSTQAEQGTLGRVIGAHTVGAPDGGPGMPITDWSTVGGDLRIPHFVGMHALQALPLLAMLLTLLARRWTRLRDDTVRARIIIVGSLSYTAVLALLTWQALRGQPLIRPDGLTLTALSALLVASSVSVLWALRERTSYEDDDRIRNRHRHESTAP</sequence>
<accession>A0A837D879</accession>
<evidence type="ECO:0000313" key="2">
    <source>
        <dbReference type="EMBL" id="KHF43847.1"/>
    </source>
</evidence>
<feature type="transmembrane region" description="Helical" evidence="1">
    <location>
        <begin position="216"/>
        <end position="238"/>
    </location>
</feature>
<comment type="caution">
    <text evidence="2">The sequence shown here is derived from an EMBL/GenBank/DDBJ whole genome shotgun (WGS) entry which is preliminary data.</text>
</comment>
<keyword evidence="1" id="KW-0472">Membrane</keyword>
<feature type="transmembrane region" description="Helical" evidence="1">
    <location>
        <begin position="118"/>
        <end position="138"/>
    </location>
</feature>
<evidence type="ECO:0000313" key="3">
    <source>
        <dbReference type="Proteomes" id="UP000030848"/>
    </source>
</evidence>
<reference evidence="2 3" key="1">
    <citation type="submission" date="2014-10" db="EMBL/GenBank/DDBJ databases">
        <title>Genome sequence of Micropolyspora internatus JCM3315.</title>
        <authorList>
            <person name="Shin S.-K."/>
            <person name="Yi H."/>
        </authorList>
    </citation>
    <scope>NUCLEOTIDE SEQUENCE [LARGE SCALE GENOMIC DNA]</scope>
    <source>
        <strain evidence="2 3">JCM 3315</strain>
    </source>
</reference>
<evidence type="ECO:0000256" key="1">
    <source>
        <dbReference type="SAM" id="Phobius"/>
    </source>
</evidence>
<feature type="transmembrane region" description="Helical" evidence="1">
    <location>
        <begin position="150"/>
        <end position="169"/>
    </location>
</feature>
<feature type="transmembrane region" description="Helical" evidence="1">
    <location>
        <begin position="250"/>
        <end position="273"/>
    </location>
</feature>
<protein>
    <submittedName>
        <fullName evidence="2">Uncharacterized protein</fullName>
    </submittedName>
</protein>
<dbReference type="RefSeq" id="WP_037310710.1">
    <property type="nucleotide sequence ID" value="NZ_FOWS01000008.1"/>
</dbReference>
<gene>
    <name evidence="2" type="ORF">MINT15_21520</name>
</gene>
<keyword evidence="1" id="KW-0812">Transmembrane</keyword>
<feature type="transmembrane region" description="Helical" evidence="1">
    <location>
        <begin position="80"/>
        <end position="98"/>
    </location>
</feature>
<keyword evidence="1" id="KW-1133">Transmembrane helix</keyword>
<dbReference type="OrthoDB" id="343560at2"/>
<feature type="transmembrane region" description="Helical" evidence="1">
    <location>
        <begin position="285"/>
        <end position="305"/>
    </location>
</feature>
<organism evidence="2 3">
    <name type="scientific">Saccharomonospora viridis</name>
    <dbReference type="NCBI Taxonomy" id="1852"/>
    <lineage>
        <taxon>Bacteria</taxon>
        <taxon>Bacillati</taxon>
        <taxon>Actinomycetota</taxon>
        <taxon>Actinomycetes</taxon>
        <taxon>Pseudonocardiales</taxon>
        <taxon>Pseudonocardiaceae</taxon>
        <taxon>Saccharomonospora</taxon>
    </lineage>
</organism>
<feature type="transmembrane region" description="Helical" evidence="1">
    <location>
        <begin position="48"/>
        <end position="68"/>
    </location>
</feature>
<feature type="transmembrane region" description="Helical" evidence="1">
    <location>
        <begin position="12"/>
        <end position="33"/>
    </location>
</feature>